<sequence length="54" mass="6151">MLKRCLKDINLHICYPTLTRFNSQRRVAMSLPMNSIESVQVSMILNSATTLIVV</sequence>
<organism evidence="1">
    <name type="scientific">Anguilla anguilla</name>
    <name type="common">European freshwater eel</name>
    <name type="synonym">Muraena anguilla</name>
    <dbReference type="NCBI Taxonomy" id="7936"/>
    <lineage>
        <taxon>Eukaryota</taxon>
        <taxon>Metazoa</taxon>
        <taxon>Chordata</taxon>
        <taxon>Craniata</taxon>
        <taxon>Vertebrata</taxon>
        <taxon>Euteleostomi</taxon>
        <taxon>Actinopterygii</taxon>
        <taxon>Neopterygii</taxon>
        <taxon>Teleostei</taxon>
        <taxon>Anguilliformes</taxon>
        <taxon>Anguillidae</taxon>
        <taxon>Anguilla</taxon>
    </lineage>
</organism>
<dbReference type="AlphaFoldDB" id="A0A0E9QLH8"/>
<name>A0A0E9QLH8_ANGAN</name>
<evidence type="ECO:0000313" key="1">
    <source>
        <dbReference type="EMBL" id="JAH17684.1"/>
    </source>
</evidence>
<reference evidence="1" key="2">
    <citation type="journal article" date="2015" name="Fish Shellfish Immunol.">
        <title>Early steps in the European eel (Anguilla anguilla)-Vibrio vulnificus interaction in the gills: Role of the RtxA13 toxin.</title>
        <authorList>
            <person name="Callol A."/>
            <person name="Pajuelo D."/>
            <person name="Ebbesson L."/>
            <person name="Teles M."/>
            <person name="MacKenzie S."/>
            <person name="Amaro C."/>
        </authorList>
    </citation>
    <scope>NUCLEOTIDE SEQUENCE</scope>
</reference>
<dbReference type="EMBL" id="GBXM01090893">
    <property type="protein sequence ID" value="JAH17684.1"/>
    <property type="molecule type" value="Transcribed_RNA"/>
</dbReference>
<reference evidence="1" key="1">
    <citation type="submission" date="2014-11" db="EMBL/GenBank/DDBJ databases">
        <authorList>
            <person name="Amaro Gonzalez C."/>
        </authorList>
    </citation>
    <scope>NUCLEOTIDE SEQUENCE</scope>
</reference>
<proteinExistence type="predicted"/>
<protein>
    <submittedName>
        <fullName evidence="1">Uncharacterized protein</fullName>
    </submittedName>
</protein>
<accession>A0A0E9QLH8</accession>